<proteinExistence type="predicted"/>
<dbReference type="Proteomes" id="UP000601435">
    <property type="component" value="Unassembled WGS sequence"/>
</dbReference>
<dbReference type="AlphaFoldDB" id="A0A812LF81"/>
<evidence type="ECO:0000256" key="1">
    <source>
        <dbReference type="SAM" id="SignalP"/>
    </source>
</evidence>
<reference evidence="2" key="1">
    <citation type="submission" date="2021-02" db="EMBL/GenBank/DDBJ databases">
        <authorList>
            <person name="Dougan E. K."/>
            <person name="Rhodes N."/>
            <person name="Thang M."/>
            <person name="Chan C."/>
        </authorList>
    </citation>
    <scope>NUCLEOTIDE SEQUENCE</scope>
</reference>
<evidence type="ECO:0000313" key="3">
    <source>
        <dbReference type="Proteomes" id="UP000601435"/>
    </source>
</evidence>
<comment type="caution">
    <text evidence="2">The sequence shown here is derived from an EMBL/GenBank/DDBJ whole genome shotgun (WGS) entry which is preliminary data.</text>
</comment>
<keyword evidence="3" id="KW-1185">Reference proteome</keyword>
<sequence length="116" mass="12813">MTRQSMCTPAFLAAAVLAFHGVRGDTSECRNSMAEEEVEMQEDAELQVMRQELLQTGVRSIKAGESYHAGARVEVTEESDAEMLIARGLHSDEQAVQHVVSRVLQLQQPPTWEGEG</sequence>
<accession>A0A812LF81</accession>
<organism evidence="2 3">
    <name type="scientific">Symbiodinium necroappetens</name>
    <dbReference type="NCBI Taxonomy" id="1628268"/>
    <lineage>
        <taxon>Eukaryota</taxon>
        <taxon>Sar</taxon>
        <taxon>Alveolata</taxon>
        <taxon>Dinophyceae</taxon>
        <taxon>Suessiales</taxon>
        <taxon>Symbiodiniaceae</taxon>
        <taxon>Symbiodinium</taxon>
    </lineage>
</organism>
<gene>
    <name evidence="2" type="ORF">SNEC2469_LOCUS4278</name>
</gene>
<name>A0A812LF81_9DINO</name>
<protein>
    <submittedName>
        <fullName evidence="2">Uncharacterized protein</fullName>
    </submittedName>
</protein>
<keyword evidence="1" id="KW-0732">Signal</keyword>
<feature type="non-terminal residue" evidence="2">
    <location>
        <position position="116"/>
    </location>
</feature>
<feature type="chain" id="PRO_5032744790" evidence="1">
    <location>
        <begin position="25"/>
        <end position="116"/>
    </location>
</feature>
<feature type="signal peptide" evidence="1">
    <location>
        <begin position="1"/>
        <end position="24"/>
    </location>
</feature>
<dbReference type="EMBL" id="CAJNJA010008764">
    <property type="protein sequence ID" value="CAE7240156.1"/>
    <property type="molecule type" value="Genomic_DNA"/>
</dbReference>
<evidence type="ECO:0000313" key="2">
    <source>
        <dbReference type="EMBL" id="CAE7240156.1"/>
    </source>
</evidence>